<proteinExistence type="inferred from homology"/>
<comment type="cofactor">
    <cofactor evidence="1 10">
        <name>Mg(2+)</name>
        <dbReference type="ChEBI" id="CHEBI:18420"/>
    </cofactor>
</comment>
<evidence type="ECO:0000256" key="1">
    <source>
        <dbReference type="ARBA" id="ARBA00001946"/>
    </source>
</evidence>
<name>A0A6V8P4V7_9ACTN</name>
<feature type="binding site" evidence="10">
    <location>
        <begin position="11"/>
        <end position="18"/>
    </location>
    <ligand>
        <name>ATP</name>
        <dbReference type="ChEBI" id="CHEBI:30616"/>
    </ligand>
</feature>
<evidence type="ECO:0000256" key="11">
    <source>
        <dbReference type="RuleBase" id="RU003783"/>
    </source>
</evidence>
<keyword evidence="15" id="KW-1185">Reference proteome</keyword>
<feature type="region of interest" description="Interaction with substrate tRNA" evidence="10">
    <location>
        <begin position="36"/>
        <end position="39"/>
    </location>
</feature>
<keyword evidence="5 10" id="KW-0819">tRNA processing</keyword>
<dbReference type="EC" id="2.5.1.75" evidence="10"/>
<dbReference type="Pfam" id="PF01715">
    <property type="entry name" value="IPPT"/>
    <property type="match status" value="1"/>
</dbReference>
<gene>
    <name evidence="10" type="primary">miaA</name>
    <name evidence="14" type="ORF">HKBW3S33_01063</name>
</gene>
<comment type="similarity">
    <text evidence="3 10 13">Belongs to the IPP transferase family.</text>
</comment>
<evidence type="ECO:0000256" key="8">
    <source>
        <dbReference type="ARBA" id="ARBA00022842"/>
    </source>
</evidence>
<sequence length="312" mass="36220">MKPDKLISIIGPTASGKTELALLTASEFAGEIINVDSLNLYKHFDIGTAKPSINERNLICHHLIDILEPEQAITVVDFVCLAERAIEIVRLKSKVPILVAGSPLYFYSLTRNSFNPPPTDNTLRNQLIQRAESEGLESLYLELKEKDLSSTLKINSYDRKRIIRALEVFYITGHPFSTFRKSFFTSVDRYPLVKVGLKPGRVYLKDRIMERTNKMINQGLFEETRNIIREGISINAPAFESIGYKEALRYINDGLSLEEVKNCINMRTYKYAKHQMTWFKRDKDILWFEYDSNLEFKEVKDKIILYLRERYD</sequence>
<dbReference type="InterPro" id="IPR027417">
    <property type="entry name" value="P-loop_NTPase"/>
</dbReference>
<dbReference type="PANTHER" id="PTHR11088">
    <property type="entry name" value="TRNA DIMETHYLALLYLTRANSFERASE"/>
    <property type="match status" value="1"/>
</dbReference>
<dbReference type="EMBL" id="BLRY01000052">
    <property type="protein sequence ID" value="GFP27652.1"/>
    <property type="molecule type" value="Genomic_DNA"/>
</dbReference>
<accession>A0A6V8P4V7</accession>
<evidence type="ECO:0000256" key="7">
    <source>
        <dbReference type="ARBA" id="ARBA00022840"/>
    </source>
</evidence>
<comment type="caution">
    <text evidence="14">The sequence shown here is derived from an EMBL/GenBank/DDBJ whole genome shotgun (WGS) entry which is preliminary data.</text>
</comment>
<dbReference type="PANTHER" id="PTHR11088:SF60">
    <property type="entry name" value="TRNA DIMETHYLALLYLTRANSFERASE"/>
    <property type="match status" value="1"/>
</dbReference>
<evidence type="ECO:0000256" key="10">
    <source>
        <dbReference type="HAMAP-Rule" id="MF_00185"/>
    </source>
</evidence>
<comment type="subunit">
    <text evidence="10">Monomer.</text>
</comment>
<evidence type="ECO:0000256" key="13">
    <source>
        <dbReference type="RuleBase" id="RU003785"/>
    </source>
</evidence>
<organism evidence="14 15">
    <name type="scientific">Candidatus Hakubella thermalkaliphila</name>
    <dbReference type="NCBI Taxonomy" id="2754717"/>
    <lineage>
        <taxon>Bacteria</taxon>
        <taxon>Bacillati</taxon>
        <taxon>Actinomycetota</taxon>
        <taxon>Actinomycetota incertae sedis</taxon>
        <taxon>Candidatus Hakubellales</taxon>
        <taxon>Candidatus Hakubellaceae</taxon>
        <taxon>Candidatus Hakubella</taxon>
    </lineage>
</organism>
<dbReference type="SUPFAM" id="SSF52540">
    <property type="entry name" value="P-loop containing nucleoside triphosphate hydrolases"/>
    <property type="match status" value="2"/>
</dbReference>
<dbReference type="Proteomes" id="UP000591948">
    <property type="component" value="Unassembled WGS sequence"/>
</dbReference>
<evidence type="ECO:0000256" key="3">
    <source>
        <dbReference type="ARBA" id="ARBA00005842"/>
    </source>
</evidence>
<dbReference type="Gene3D" id="3.40.50.300">
    <property type="entry name" value="P-loop containing nucleotide triphosphate hydrolases"/>
    <property type="match status" value="1"/>
</dbReference>
<evidence type="ECO:0000313" key="14">
    <source>
        <dbReference type="EMBL" id="GFP27652.1"/>
    </source>
</evidence>
<keyword evidence="8 10" id="KW-0460">Magnesium</keyword>
<evidence type="ECO:0000256" key="6">
    <source>
        <dbReference type="ARBA" id="ARBA00022741"/>
    </source>
</evidence>
<dbReference type="Gene3D" id="1.10.20.140">
    <property type="match status" value="1"/>
</dbReference>
<evidence type="ECO:0000256" key="12">
    <source>
        <dbReference type="RuleBase" id="RU003784"/>
    </source>
</evidence>
<dbReference type="GO" id="GO:0005524">
    <property type="term" value="F:ATP binding"/>
    <property type="evidence" value="ECO:0007669"/>
    <property type="project" value="UniProtKB-UniRule"/>
</dbReference>
<dbReference type="InterPro" id="IPR018022">
    <property type="entry name" value="IPT"/>
</dbReference>
<dbReference type="HAMAP" id="MF_00185">
    <property type="entry name" value="IPP_trans"/>
    <property type="match status" value="1"/>
</dbReference>
<evidence type="ECO:0000256" key="5">
    <source>
        <dbReference type="ARBA" id="ARBA00022694"/>
    </source>
</evidence>
<dbReference type="RefSeq" id="WP_176233417.1">
    <property type="nucleotide sequence ID" value="NZ_BLRY01000052.1"/>
</dbReference>
<comment type="caution">
    <text evidence="10">Lacks conserved residue(s) required for the propagation of feature annotation.</text>
</comment>
<protein>
    <recommendedName>
        <fullName evidence="10">tRNA dimethylallyltransferase</fullName>
        <ecNumber evidence="10">2.5.1.75</ecNumber>
    </recommendedName>
    <alternativeName>
        <fullName evidence="10">Dimethylallyl diphosphate:tRNA dimethylallyltransferase</fullName>
        <shortName evidence="10">DMAPP:tRNA dimethylallyltransferase</shortName>
        <shortName evidence="10">DMATase</shortName>
    </alternativeName>
    <alternativeName>
        <fullName evidence="10">Isopentenyl-diphosphate:tRNA isopentenyltransferase</fullName>
        <shortName evidence="10">IPP transferase</shortName>
        <shortName evidence="10">IPPT</shortName>
        <shortName evidence="10">IPTase</shortName>
    </alternativeName>
</protein>
<keyword evidence="4 10" id="KW-0808">Transferase</keyword>
<feature type="site" description="Interaction with substrate tRNA" evidence="10">
    <location>
        <position position="124"/>
    </location>
</feature>
<evidence type="ECO:0000313" key="15">
    <source>
        <dbReference type="Proteomes" id="UP000591948"/>
    </source>
</evidence>
<evidence type="ECO:0000256" key="2">
    <source>
        <dbReference type="ARBA" id="ARBA00003213"/>
    </source>
</evidence>
<feature type="binding site" evidence="10">
    <location>
        <begin position="13"/>
        <end position="18"/>
    </location>
    <ligand>
        <name>substrate</name>
    </ligand>
</feature>
<reference evidence="14 15" key="1">
    <citation type="journal article" date="2020" name="Front. Microbiol.">
        <title>Single-cell genomics of novel Actinobacteria with the Wood-Ljungdahl pathway discovered in a serpentinizing system.</title>
        <authorList>
            <person name="Merino N."/>
            <person name="Kawai M."/>
            <person name="Boyd E.S."/>
            <person name="Colman D.R."/>
            <person name="McGlynn S.E."/>
            <person name="Nealson K.H."/>
            <person name="Kurokawa K."/>
            <person name="Hongoh Y."/>
        </authorList>
    </citation>
    <scope>NUCLEOTIDE SEQUENCE [LARGE SCALE GENOMIC DNA]</scope>
    <source>
        <strain evidence="14 15">S33</strain>
    </source>
</reference>
<keyword evidence="7 10" id="KW-0067">ATP-binding</keyword>
<dbReference type="GO" id="GO:0052381">
    <property type="term" value="F:tRNA dimethylallyltransferase activity"/>
    <property type="evidence" value="ECO:0007669"/>
    <property type="project" value="UniProtKB-UniRule"/>
</dbReference>
<keyword evidence="6 10" id="KW-0547">Nucleotide-binding</keyword>
<dbReference type="GO" id="GO:0006400">
    <property type="term" value="P:tRNA modification"/>
    <property type="evidence" value="ECO:0007669"/>
    <property type="project" value="TreeGrafter"/>
</dbReference>
<dbReference type="InterPro" id="IPR039657">
    <property type="entry name" value="Dimethylallyltransferase"/>
</dbReference>
<comment type="function">
    <text evidence="2 10 12">Catalyzes the transfer of a dimethylallyl group onto the adenine at position 37 in tRNAs that read codons beginning with uridine, leading to the formation of N6-(dimethylallyl)adenosine (i(6)A).</text>
</comment>
<evidence type="ECO:0000256" key="9">
    <source>
        <dbReference type="ARBA" id="ARBA00049563"/>
    </source>
</evidence>
<feature type="site" description="Interaction with substrate tRNA" evidence="10">
    <location>
        <position position="102"/>
    </location>
</feature>
<evidence type="ECO:0000256" key="4">
    <source>
        <dbReference type="ARBA" id="ARBA00022679"/>
    </source>
</evidence>
<dbReference type="AlphaFoldDB" id="A0A6V8P4V7"/>
<comment type="catalytic activity">
    <reaction evidence="9 10 11">
        <text>adenosine(37) in tRNA + dimethylallyl diphosphate = N(6)-dimethylallyladenosine(37) in tRNA + diphosphate</text>
        <dbReference type="Rhea" id="RHEA:26482"/>
        <dbReference type="Rhea" id="RHEA-COMP:10162"/>
        <dbReference type="Rhea" id="RHEA-COMP:10375"/>
        <dbReference type="ChEBI" id="CHEBI:33019"/>
        <dbReference type="ChEBI" id="CHEBI:57623"/>
        <dbReference type="ChEBI" id="CHEBI:74411"/>
        <dbReference type="ChEBI" id="CHEBI:74415"/>
        <dbReference type="EC" id="2.5.1.75"/>
    </reaction>
</comment>
<dbReference type="NCBIfam" id="TIGR00174">
    <property type="entry name" value="miaA"/>
    <property type="match status" value="1"/>
</dbReference>